<dbReference type="Proteomes" id="UP000290013">
    <property type="component" value="Chromosome"/>
</dbReference>
<name>A0A4U8W9S4_9FLAO</name>
<dbReference type="RefSeq" id="WP_130913054.1">
    <property type="nucleotide sequence ID" value="NZ_LR215974.1"/>
</dbReference>
<organism evidence="1 2">
    <name type="scientific">Chryseobacterium taihuense</name>
    <dbReference type="NCBI Taxonomy" id="1141221"/>
    <lineage>
        <taxon>Bacteria</taxon>
        <taxon>Pseudomonadati</taxon>
        <taxon>Bacteroidota</taxon>
        <taxon>Flavobacteriia</taxon>
        <taxon>Flavobacteriales</taxon>
        <taxon>Weeksellaceae</taxon>
        <taxon>Chryseobacterium group</taxon>
        <taxon>Chryseobacterium</taxon>
    </lineage>
</organism>
<sequence>MSTTISYENEFNSSITEQQASMLNNFNKIIKNNNVLKVKEEYVNGKISDIVFYRENESIDEIFNKYPMLSRIEVANIIENNGVYIQQVFEAYSKNEGLKLRTFNVESISTGKSICHGYYNLQTGEIIPEKTEKYMYDVYGDLVCRFIYNNIGKIEKIREEGGGIFSNEFSMDYYNNVLPLFP</sequence>
<gene>
    <name evidence="1" type="ORF">NCTC12078_00119</name>
</gene>
<dbReference type="EMBL" id="LR215974">
    <property type="protein sequence ID" value="VFB02146.1"/>
    <property type="molecule type" value="Genomic_DNA"/>
</dbReference>
<proteinExistence type="predicted"/>
<dbReference type="KEGG" id="ctai:NCTC12078_00119"/>
<dbReference type="AlphaFoldDB" id="A0A4U8W9S4"/>
<reference evidence="1 2" key="1">
    <citation type="submission" date="2019-02" db="EMBL/GenBank/DDBJ databases">
        <authorList>
            <consortium name="Pathogen Informatics"/>
        </authorList>
    </citation>
    <scope>NUCLEOTIDE SEQUENCE [LARGE SCALE GENOMIC DNA]</scope>
    <source>
        <strain evidence="1 2">3012STDY6944375</strain>
    </source>
</reference>
<evidence type="ECO:0000313" key="1">
    <source>
        <dbReference type="EMBL" id="VFB02146.1"/>
    </source>
</evidence>
<accession>A0A4U8W9S4</accession>
<evidence type="ECO:0000313" key="2">
    <source>
        <dbReference type="Proteomes" id="UP000290013"/>
    </source>
</evidence>
<protein>
    <submittedName>
        <fullName evidence="1">Uncharacterized protein</fullName>
    </submittedName>
</protein>